<gene>
    <name evidence="2" type="ORF">GBK04_28640</name>
</gene>
<dbReference type="Proteomes" id="UP000479293">
    <property type="component" value="Unassembled WGS sequence"/>
</dbReference>
<dbReference type="Pfam" id="PF11867">
    <property type="entry name" value="T1RH-like_C"/>
    <property type="match status" value="1"/>
</dbReference>
<sequence length="158" mass="18528">MLNRNVNRVDLAQKLNDIIANYNNVSSDVEAFFKALKEYAEQLREEEKRAAAEGLTEEELEIFDLLFKDELSQADKDKVKRAAQHLLQKLQDVDTRKTVLTVDWYKDVMLQGRVKKLLGDILDKELPNSYDTQQFTEKRDTVYQHVYKLAAQGQRYWA</sequence>
<name>A0A7C9BGG1_9BACT</name>
<dbReference type="EMBL" id="WHLY01000004">
    <property type="protein sequence ID" value="MPR37196.1"/>
    <property type="molecule type" value="Genomic_DNA"/>
</dbReference>
<feature type="domain" description="Type I restriction enzyme HindI endonuclease subunit-like C-terminal" evidence="1">
    <location>
        <begin position="6"/>
        <end position="150"/>
    </location>
</feature>
<dbReference type="AlphaFoldDB" id="A0A7C9BGG1"/>
<evidence type="ECO:0000259" key="1">
    <source>
        <dbReference type="Pfam" id="PF11867"/>
    </source>
</evidence>
<accession>A0A7C9BGG1</accession>
<evidence type="ECO:0000313" key="2">
    <source>
        <dbReference type="EMBL" id="MPR37196.1"/>
    </source>
</evidence>
<comment type="caution">
    <text evidence="2">The sequence shown here is derived from an EMBL/GenBank/DDBJ whole genome shotgun (WGS) entry which is preliminary data.</text>
</comment>
<protein>
    <submittedName>
        <fullName evidence="2">DUF3387 domain-containing protein</fullName>
    </submittedName>
</protein>
<reference evidence="2 3" key="1">
    <citation type="submission" date="2019-10" db="EMBL/GenBank/DDBJ databases">
        <title>Draft Genome Sequence of Cytophagaceae sp. SJW1-29.</title>
        <authorList>
            <person name="Choi A."/>
        </authorList>
    </citation>
    <scope>NUCLEOTIDE SEQUENCE [LARGE SCALE GENOMIC DNA]</scope>
    <source>
        <strain evidence="2 3">SJW1-29</strain>
    </source>
</reference>
<keyword evidence="3" id="KW-1185">Reference proteome</keyword>
<dbReference type="InterPro" id="IPR021810">
    <property type="entry name" value="T1RH-like_C"/>
</dbReference>
<evidence type="ECO:0000313" key="3">
    <source>
        <dbReference type="Proteomes" id="UP000479293"/>
    </source>
</evidence>
<proteinExistence type="predicted"/>
<organism evidence="2 3">
    <name type="scientific">Salmonirosea aquatica</name>
    <dbReference type="NCBI Taxonomy" id="2654236"/>
    <lineage>
        <taxon>Bacteria</taxon>
        <taxon>Pseudomonadati</taxon>
        <taxon>Bacteroidota</taxon>
        <taxon>Cytophagia</taxon>
        <taxon>Cytophagales</taxon>
        <taxon>Spirosomataceae</taxon>
        <taxon>Salmonirosea</taxon>
    </lineage>
</organism>